<dbReference type="Gene3D" id="2.140.10.30">
    <property type="entry name" value="Dipeptidylpeptidase IV, N-terminal domain"/>
    <property type="match status" value="1"/>
</dbReference>
<evidence type="ECO:0000259" key="2">
    <source>
        <dbReference type="Pfam" id="PF00930"/>
    </source>
</evidence>
<dbReference type="InterPro" id="IPR050278">
    <property type="entry name" value="Serine_Prot_S9B/DPPIV"/>
</dbReference>
<dbReference type="Pfam" id="PF00930">
    <property type="entry name" value="DPPIV_N"/>
    <property type="match status" value="1"/>
</dbReference>
<dbReference type="OrthoDB" id="16520at2759"/>
<evidence type="ECO:0000313" key="3">
    <source>
        <dbReference type="EMBL" id="PNF24634.1"/>
    </source>
</evidence>
<organism evidence="3 4">
    <name type="scientific">Cryptotermes secundus</name>
    <dbReference type="NCBI Taxonomy" id="105785"/>
    <lineage>
        <taxon>Eukaryota</taxon>
        <taxon>Metazoa</taxon>
        <taxon>Ecdysozoa</taxon>
        <taxon>Arthropoda</taxon>
        <taxon>Hexapoda</taxon>
        <taxon>Insecta</taxon>
        <taxon>Pterygota</taxon>
        <taxon>Neoptera</taxon>
        <taxon>Polyneoptera</taxon>
        <taxon>Dictyoptera</taxon>
        <taxon>Blattodea</taxon>
        <taxon>Blattoidea</taxon>
        <taxon>Termitoidae</taxon>
        <taxon>Kalotermitidae</taxon>
        <taxon>Cryptotermitinae</taxon>
        <taxon>Cryptotermes</taxon>
    </lineage>
</organism>
<comment type="caution">
    <text evidence="3">The sequence shown here is derived from an EMBL/GenBank/DDBJ whole genome shotgun (WGS) entry which is preliminary data.</text>
</comment>
<dbReference type="GO" id="GO:0008239">
    <property type="term" value="F:dipeptidyl-peptidase activity"/>
    <property type="evidence" value="ECO:0007669"/>
    <property type="project" value="TreeGrafter"/>
</dbReference>
<dbReference type="AlphaFoldDB" id="A0A2J7Q7S4"/>
<dbReference type="Proteomes" id="UP000235965">
    <property type="component" value="Unassembled WGS sequence"/>
</dbReference>
<proteinExistence type="predicted"/>
<dbReference type="PANTHER" id="PTHR11731">
    <property type="entry name" value="PROTEASE FAMILY S9B,C DIPEPTIDYL-PEPTIDASE IV-RELATED"/>
    <property type="match status" value="1"/>
</dbReference>
<dbReference type="STRING" id="105785.A0A2J7Q7S4"/>
<keyword evidence="1" id="KW-1133">Transmembrane helix</keyword>
<dbReference type="GO" id="GO:0006508">
    <property type="term" value="P:proteolysis"/>
    <property type="evidence" value="ECO:0007669"/>
    <property type="project" value="InterPro"/>
</dbReference>
<evidence type="ECO:0000256" key="1">
    <source>
        <dbReference type="SAM" id="Phobius"/>
    </source>
</evidence>
<keyword evidence="1" id="KW-0812">Transmembrane</keyword>
<keyword evidence="4" id="KW-1185">Reference proteome</keyword>
<reference evidence="3 4" key="1">
    <citation type="submission" date="2017-12" db="EMBL/GenBank/DDBJ databases">
        <title>Hemimetabolous genomes reveal molecular basis of termite eusociality.</title>
        <authorList>
            <person name="Harrison M.C."/>
            <person name="Jongepier E."/>
            <person name="Robertson H.M."/>
            <person name="Arning N."/>
            <person name="Bitard-Feildel T."/>
            <person name="Chao H."/>
            <person name="Childers C.P."/>
            <person name="Dinh H."/>
            <person name="Doddapaneni H."/>
            <person name="Dugan S."/>
            <person name="Gowin J."/>
            <person name="Greiner C."/>
            <person name="Han Y."/>
            <person name="Hu H."/>
            <person name="Hughes D.S.T."/>
            <person name="Huylmans A.-K."/>
            <person name="Kemena C."/>
            <person name="Kremer L.P.M."/>
            <person name="Lee S.L."/>
            <person name="Lopez-Ezquerra A."/>
            <person name="Mallet L."/>
            <person name="Monroy-Kuhn J.M."/>
            <person name="Moser A."/>
            <person name="Murali S.C."/>
            <person name="Muzny D.M."/>
            <person name="Otani S."/>
            <person name="Piulachs M.-D."/>
            <person name="Poelchau M."/>
            <person name="Qu J."/>
            <person name="Schaub F."/>
            <person name="Wada-Katsumata A."/>
            <person name="Worley K.C."/>
            <person name="Xie Q."/>
            <person name="Ylla G."/>
            <person name="Poulsen M."/>
            <person name="Gibbs R.A."/>
            <person name="Schal C."/>
            <person name="Richards S."/>
            <person name="Belles X."/>
            <person name="Korb J."/>
            <person name="Bornberg-Bauer E."/>
        </authorList>
    </citation>
    <scope>NUCLEOTIDE SEQUENCE [LARGE SCALE GENOMIC DNA]</scope>
    <source>
        <tissue evidence="3">Whole body</tissue>
    </source>
</reference>
<sequence length="494" mass="56532">MLHIEKDFKVILLRWSVMHATTVERNSWRLPPDDTVQVADQRSKSAEVRLIKIDTLKRICHVSRSNNWRSIVLSLLVIGVVIVGILTAIYLLGYVDEMLYWSGRRMKLSEYLQGDLTPRRMPPVWISHTHFVFQTDDGALAYLDTSNDTVSLLVTNHTLRQLDVKGYQCSSDLRYILFRHNVKSVFRQTFTAHYTVYDVRNDHHIPIRLNDAPKVQQSRLQHVSWLGNTTALILVAENDIYLRLSPDGGQDFRLTDSGKPGTIYNGIPDWLYQEDILSSPEALWGSPDGTHIMYASFNDSEVRILAFPWFGSGSISGSFKKGTGVWTTFPESRTVRYPTPGTTNPVVKLWIIDIRNITETQRWEVKPPEVLESQEFYLTSAGWVGNDNNHVSAVWMNRPQNISIITSCRAPNWTCFETHAERASEDTWLDVQPHPLYTADGESFLLLASIKEGAYNHFTHIKHVTPSQQRIAVLTHGSYEVIRILSWDSTNHLV</sequence>
<dbReference type="GO" id="GO:0005886">
    <property type="term" value="C:plasma membrane"/>
    <property type="evidence" value="ECO:0007669"/>
    <property type="project" value="TreeGrafter"/>
</dbReference>
<keyword evidence="1" id="KW-0472">Membrane</keyword>
<dbReference type="EMBL" id="NEVH01017440">
    <property type="protein sequence ID" value="PNF24634.1"/>
    <property type="molecule type" value="Genomic_DNA"/>
</dbReference>
<dbReference type="InParanoid" id="A0A2J7Q7S4"/>
<feature type="domain" description="Dipeptidylpeptidase IV N-terminal" evidence="2">
    <location>
        <begin position="170"/>
        <end position="494"/>
    </location>
</feature>
<feature type="transmembrane region" description="Helical" evidence="1">
    <location>
        <begin position="71"/>
        <end position="95"/>
    </location>
</feature>
<dbReference type="PANTHER" id="PTHR11731:SF187">
    <property type="entry name" value="INACTIVE DIPEPTIDYL PEPTIDASE 10-LIKE PROTEIN"/>
    <property type="match status" value="1"/>
</dbReference>
<dbReference type="SUPFAM" id="SSF82171">
    <property type="entry name" value="DPP6 N-terminal domain-like"/>
    <property type="match status" value="1"/>
</dbReference>
<name>A0A2J7Q7S4_9NEOP</name>
<protein>
    <recommendedName>
        <fullName evidence="2">Dipeptidylpeptidase IV N-terminal domain-containing protein</fullName>
    </recommendedName>
</protein>
<evidence type="ECO:0000313" key="4">
    <source>
        <dbReference type="Proteomes" id="UP000235965"/>
    </source>
</evidence>
<gene>
    <name evidence="3" type="ORF">B7P43_G00741</name>
</gene>
<accession>A0A2J7Q7S4</accession>
<dbReference type="InterPro" id="IPR002469">
    <property type="entry name" value="Peptidase_S9B_N"/>
</dbReference>
<dbReference type="FunCoup" id="A0A2J7Q7S4">
    <property type="interactions" value="29"/>
</dbReference>